<evidence type="ECO:0000313" key="2">
    <source>
        <dbReference type="Proteomes" id="UP001145114"/>
    </source>
</evidence>
<protein>
    <submittedName>
        <fullName evidence="1">Uncharacterized protein</fullName>
    </submittedName>
</protein>
<feature type="non-terminal residue" evidence="1">
    <location>
        <position position="1"/>
    </location>
</feature>
<reference evidence="1" key="1">
    <citation type="submission" date="2022-06" db="EMBL/GenBank/DDBJ databases">
        <title>Phylogenomic reconstructions and comparative analyses of Kickxellomycotina fungi.</title>
        <authorList>
            <person name="Reynolds N.K."/>
            <person name="Stajich J.E."/>
            <person name="Barry K."/>
            <person name="Grigoriev I.V."/>
            <person name="Crous P."/>
            <person name="Smith M.E."/>
        </authorList>
    </citation>
    <scope>NUCLEOTIDE SEQUENCE</scope>
    <source>
        <strain evidence="1">RSA 2271</strain>
    </source>
</reference>
<dbReference type="Proteomes" id="UP001145114">
    <property type="component" value="Unassembled WGS sequence"/>
</dbReference>
<name>A0ACC1H8F3_9FUNG</name>
<sequence length="323" mass="36737">GSGADNRDDDAFELLGKGLSVHIPPEERLDTPPGMNVQLLEHQRVGLTWMVRQERTNGLRGGALADDMGLGKTVMTISLILTRCPQPPITGREHVTDPSALAHRTLIIAPVSLLAQWEDEIRNKTSQDLRVLVYHASNAKRFKTLPNFTTYDVVLTTYQKVASEWPYANDNPRVLAFRNAEDRRFRDMQTLQISTHGETASPLFATPWRRIILDESHTIKGQSTKASKAVADLVGKYRWCLSGTPMQNRIDDLYPLMRFLRIERYQCYSDFVKGIKQPWEQGGAREKAQVKEDLAKIILRRTKQDELDGKPLLRLPPRNIQTL</sequence>
<gene>
    <name evidence="1" type="ORF">EV182_007050</name>
</gene>
<dbReference type="EMBL" id="JAMZIH010008283">
    <property type="protein sequence ID" value="KAJ1672501.1"/>
    <property type="molecule type" value="Genomic_DNA"/>
</dbReference>
<accession>A0ACC1H8F3</accession>
<proteinExistence type="predicted"/>
<organism evidence="1 2">
    <name type="scientific">Spiromyces aspiralis</name>
    <dbReference type="NCBI Taxonomy" id="68401"/>
    <lineage>
        <taxon>Eukaryota</taxon>
        <taxon>Fungi</taxon>
        <taxon>Fungi incertae sedis</taxon>
        <taxon>Zoopagomycota</taxon>
        <taxon>Kickxellomycotina</taxon>
        <taxon>Kickxellomycetes</taxon>
        <taxon>Kickxellales</taxon>
        <taxon>Kickxellaceae</taxon>
        <taxon>Spiromyces</taxon>
    </lineage>
</organism>
<evidence type="ECO:0000313" key="1">
    <source>
        <dbReference type="EMBL" id="KAJ1672501.1"/>
    </source>
</evidence>
<keyword evidence="2" id="KW-1185">Reference proteome</keyword>
<comment type="caution">
    <text evidence="1">The sequence shown here is derived from an EMBL/GenBank/DDBJ whole genome shotgun (WGS) entry which is preliminary data.</text>
</comment>
<feature type="non-terminal residue" evidence="1">
    <location>
        <position position="323"/>
    </location>
</feature>